<keyword evidence="3" id="KW-0498">Mitosis</keyword>
<dbReference type="AlphaFoldDB" id="A0A1B7TEE9"/>
<dbReference type="GO" id="GO:0031145">
    <property type="term" value="P:anaphase-promoting complex-dependent catabolic process"/>
    <property type="evidence" value="ECO:0007669"/>
    <property type="project" value="InterPro"/>
</dbReference>
<feature type="domain" description="DOC" evidence="6">
    <location>
        <begin position="4"/>
        <end position="165"/>
    </location>
</feature>
<evidence type="ECO:0000259" key="6">
    <source>
        <dbReference type="PROSITE" id="PS51284"/>
    </source>
</evidence>
<proteinExistence type="inferred from homology"/>
<evidence type="ECO:0000313" key="8">
    <source>
        <dbReference type="Proteomes" id="UP000092321"/>
    </source>
</evidence>
<evidence type="ECO:0000256" key="4">
    <source>
        <dbReference type="ARBA" id="ARBA00022786"/>
    </source>
</evidence>
<dbReference type="GO" id="GO:0051301">
    <property type="term" value="P:cell division"/>
    <property type="evidence" value="ECO:0007669"/>
    <property type="project" value="UniProtKB-KW"/>
</dbReference>
<dbReference type="InterPro" id="IPR016901">
    <property type="entry name" value="APC10/Doc1"/>
</dbReference>
<name>A0A1B7TEE9_9ASCO</name>
<dbReference type="Gene3D" id="2.60.120.260">
    <property type="entry name" value="Galactose-binding domain-like"/>
    <property type="match status" value="1"/>
</dbReference>
<dbReference type="InterPro" id="IPR008979">
    <property type="entry name" value="Galactose-bd-like_sf"/>
</dbReference>
<dbReference type="Pfam" id="PF03256">
    <property type="entry name" value="ANAPC10"/>
    <property type="match status" value="1"/>
</dbReference>
<reference evidence="8" key="1">
    <citation type="journal article" date="2016" name="Proc. Natl. Acad. Sci. U.S.A.">
        <title>Comparative genomics of biotechnologically important yeasts.</title>
        <authorList>
            <person name="Riley R."/>
            <person name="Haridas S."/>
            <person name="Wolfe K.H."/>
            <person name="Lopes M.R."/>
            <person name="Hittinger C.T."/>
            <person name="Goeker M."/>
            <person name="Salamov A.A."/>
            <person name="Wisecaver J.H."/>
            <person name="Long T.M."/>
            <person name="Calvey C.H."/>
            <person name="Aerts A.L."/>
            <person name="Barry K.W."/>
            <person name="Choi C."/>
            <person name="Clum A."/>
            <person name="Coughlan A.Y."/>
            <person name="Deshpande S."/>
            <person name="Douglass A.P."/>
            <person name="Hanson S.J."/>
            <person name="Klenk H.-P."/>
            <person name="LaButti K.M."/>
            <person name="Lapidus A."/>
            <person name="Lindquist E.A."/>
            <person name="Lipzen A.M."/>
            <person name="Meier-Kolthoff J.P."/>
            <person name="Ohm R.A."/>
            <person name="Otillar R.P."/>
            <person name="Pangilinan J.L."/>
            <person name="Peng Y."/>
            <person name="Rokas A."/>
            <person name="Rosa C.A."/>
            <person name="Scheuner C."/>
            <person name="Sibirny A.A."/>
            <person name="Slot J.C."/>
            <person name="Stielow J.B."/>
            <person name="Sun H."/>
            <person name="Kurtzman C.P."/>
            <person name="Blackwell M."/>
            <person name="Grigoriev I.V."/>
            <person name="Jeffries T.W."/>
        </authorList>
    </citation>
    <scope>NUCLEOTIDE SEQUENCE [LARGE SCALE GENOMIC DNA]</scope>
    <source>
        <strain evidence="8">NRRL Y-1626</strain>
    </source>
</reference>
<dbReference type="PROSITE" id="PS51284">
    <property type="entry name" value="DOC"/>
    <property type="match status" value="1"/>
</dbReference>
<keyword evidence="5" id="KW-0131">Cell cycle</keyword>
<comment type="similarity">
    <text evidence="1">Belongs to the APC10 family.</text>
</comment>
<dbReference type="InterPro" id="IPR004939">
    <property type="entry name" value="APC_su10/DOC_dom"/>
</dbReference>
<dbReference type="PIRSF" id="PIRSF028841">
    <property type="entry name" value="APC10_sub"/>
    <property type="match status" value="1"/>
</dbReference>
<gene>
    <name evidence="7" type="ORF">HANVADRAFT_24084</name>
</gene>
<protein>
    <submittedName>
        <fullName evidence="7">Galactose-binding like protein</fullName>
    </submittedName>
</protein>
<dbReference type="EMBL" id="LXPE01000011">
    <property type="protein sequence ID" value="OBA27122.1"/>
    <property type="molecule type" value="Genomic_DNA"/>
</dbReference>
<dbReference type="GO" id="GO:0070979">
    <property type="term" value="P:protein K11-linked ubiquitination"/>
    <property type="evidence" value="ECO:0007669"/>
    <property type="project" value="TreeGrafter"/>
</dbReference>
<evidence type="ECO:0000256" key="1">
    <source>
        <dbReference type="ARBA" id="ARBA00006762"/>
    </source>
</evidence>
<dbReference type="PANTHER" id="PTHR12936">
    <property type="entry name" value="ANAPHASE-PROMOTING COMPLEX 10"/>
    <property type="match status" value="1"/>
</dbReference>
<feature type="non-terminal residue" evidence="7">
    <location>
        <position position="165"/>
    </location>
</feature>
<comment type="caution">
    <text evidence="7">The sequence shown here is derived from an EMBL/GenBank/DDBJ whole genome shotgun (WGS) entry which is preliminary data.</text>
</comment>
<dbReference type="SMART" id="SM01337">
    <property type="entry name" value="APC10"/>
    <property type="match status" value="1"/>
</dbReference>
<dbReference type="OrthoDB" id="3972478at2759"/>
<evidence type="ECO:0000256" key="5">
    <source>
        <dbReference type="ARBA" id="ARBA00023306"/>
    </source>
</evidence>
<accession>A0A1B7TEE9</accession>
<keyword evidence="4" id="KW-0833">Ubl conjugation pathway</keyword>
<sequence length="165" mass="19142">MKFLLLLGHDNNLSTVNCSKVLENIIDLTSLGTWVASSEKEENSIKNVLNNDINTYWQSDGFLPHSIEVKFDKLTKLNNILMFFSNKMDQSYSPNFIKIYGGTHELDMTLLKSLKIKNVEGWINLFFYSDSYIYNPPIDIKILKINIFSNQQKGKDSHLRFVRLI</sequence>
<evidence type="ECO:0000256" key="2">
    <source>
        <dbReference type="ARBA" id="ARBA00022618"/>
    </source>
</evidence>
<keyword evidence="2" id="KW-0132">Cell division</keyword>
<evidence type="ECO:0000313" key="7">
    <source>
        <dbReference type="EMBL" id="OBA27122.1"/>
    </source>
</evidence>
<keyword evidence="8" id="KW-1185">Reference proteome</keyword>
<dbReference type="SUPFAM" id="SSF49785">
    <property type="entry name" value="Galactose-binding domain-like"/>
    <property type="match status" value="1"/>
</dbReference>
<dbReference type="GO" id="GO:0005680">
    <property type="term" value="C:anaphase-promoting complex"/>
    <property type="evidence" value="ECO:0007669"/>
    <property type="project" value="InterPro"/>
</dbReference>
<dbReference type="Proteomes" id="UP000092321">
    <property type="component" value="Unassembled WGS sequence"/>
</dbReference>
<organism evidence="7 8">
    <name type="scientific">Hanseniaspora valbyensis NRRL Y-1626</name>
    <dbReference type="NCBI Taxonomy" id="766949"/>
    <lineage>
        <taxon>Eukaryota</taxon>
        <taxon>Fungi</taxon>
        <taxon>Dikarya</taxon>
        <taxon>Ascomycota</taxon>
        <taxon>Saccharomycotina</taxon>
        <taxon>Saccharomycetes</taxon>
        <taxon>Saccharomycodales</taxon>
        <taxon>Saccharomycodaceae</taxon>
        <taxon>Hanseniaspora</taxon>
    </lineage>
</organism>
<dbReference type="PANTHER" id="PTHR12936:SF0">
    <property type="entry name" value="ANAPHASE-PROMOTING COMPLEX SUBUNIT 10"/>
    <property type="match status" value="1"/>
</dbReference>
<evidence type="ECO:0000256" key="3">
    <source>
        <dbReference type="ARBA" id="ARBA00022776"/>
    </source>
</evidence>